<evidence type="ECO:0000313" key="3">
    <source>
        <dbReference type="Proteomes" id="UP000242146"/>
    </source>
</evidence>
<evidence type="ECO:0000313" key="2">
    <source>
        <dbReference type="EMBL" id="ORX50840.1"/>
    </source>
</evidence>
<reference evidence="2 3" key="1">
    <citation type="submission" date="2016-07" db="EMBL/GenBank/DDBJ databases">
        <title>Pervasive Adenine N6-methylation of Active Genes in Fungi.</title>
        <authorList>
            <consortium name="DOE Joint Genome Institute"/>
            <person name="Mondo S.J."/>
            <person name="Dannebaum R.O."/>
            <person name="Kuo R.C."/>
            <person name="Labutti K."/>
            <person name="Haridas S."/>
            <person name="Kuo A."/>
            <person name="Salamov A."/>
            <person name="Ahrendt S.R."/>
            <person name="Lipzen A."/>
            <person name="Sullivan W."/>
            <person name="Andreopoulos W.B."/>
            <person name="Clum A."/>
            <person name="Lindquist E."/>
            <person name="Daum C."/>
            <person name="Ramamoorthy G.K."/>
            <person name="Gryganskyi A."/>
            <person name="Culley D."/>
            <person name="Magnuson J.K."/>
            <person name="James T.Y."/>
            <person name="O'Malley M.A."/>
            <person name="Stajich J.E."/>
            <person name="Spatafora J.W."/>
            <person name="Visel A."/>
            <person name="Grigoriev I.V."/>
        </authorList>
    </citation>
    <scope>NUCLEOTIDE SEQUENCE [LARGE SCALE GENOMIC DNA]</scope>
    <source>
        <strain evidence="2 3">NRRL 3301</strain>
    </source>
</reference>
<feature type="compositionally biased region" description="Polar residues" evidence="1">
    <location>
        <begin position="237"/>
        <end position="256"/>
    </location>
</feature>
<feature type="compositionally biased region" description="Polar residues" evidence="1">
    <location>
        <begin position="180"/>
        <end position="205"/>
    </location>
</feature>
<feature type="compositionally biased region" description="Low complexity" evidence="1">
    <location>
        <begin position="212"/>
        <end position="223"/>
    </location>
</feature>
<dbReference type="EMBL" id="MCGT01000022">
    <property type="protein sequence ID" value="ORX50840.1"/>
    <property type="molecule type" value="Genomic_DNA"/>
</dbReference>
<dbReference type="OrthoDB" id="10641620at2759"/>
<feature type="compositionally biased region" description="Basic and acidic residues" evidence="1">
    <location>
        <begin position="281"/>
        <end position="295"/>
    </location>
</feature>
<comment type="caution">
    <text evidence="2">The sequence shown here is derived from an EMBL/GenBank/DDBJ whole genome shotgun (WGS) entry which is preliminary data.</text>
</comment>
<dbReference type="AlphaFoldDB" id="A0A1X2GDU4"/>
<protein>
    <submittedName>
        <fullName evidence="2">Uncharacterized protein</fullName>
    </submittedName>
</protein>
<feature type="compositionally biased region" description="Low complexity" evidence="1">
    <location>
        <begin position="392"/>
        <end position="405"/>
    </location>
</feature>
<dbReference type="Proteomes" id="UP000242146">
    <property type="component" value="Unassembled WGS sequence"/>
</dbReference>
<keyword evidence="3" id="KW-1185">Reference proteome</keyword>
<evidence type="ECO:0000256" key="1">
    <source>
        <dbReference type="SAM" id="MobiDB-lite"/>
    </source>
</evidence>
<proteinExistence type="predicted"/>
<feature type="compositionally biased region" description="Polar residues" evidence="1">
    <location>
        <begin position="313"/>
        <end position="340"/>
    </location>
</feature>
<sequence>MASTEAPCLTTTHRPSSLSVGKSDASGDALDKTLPNASDGLPANVDDLVVIIVMPSSILSPDVVLHNIATHEQYIVKQQFVYKLSPAQASILYSYDETKTKPYHQTLMNQWKNLSLNDKVTIALLKKPNAATDFQAFINLQNSTKKSKRILDPERVITQETDPSLSPDGHSAGAGKASRPTPTQSSSRKSTNDPCTPTKTSSSQRFPALVKNNSSNSATAAGNAKDDHAKKPIPTYLSPTTSATNKQRSKVITPTLSRSSSHSSLAQPPPLHNITPPTSEADLKGKPRQNDDRTPPPKSAKRLPRKGSGLPISATSETSNGDQQDVTSTKRSTTAKTPSCSLPRPQKESKAPTSRQPDTEPATQPAKRPATTRKSLIARLTQPTESSARKQAATASPVTSAAPATMKLERQRKHQPSNAAAAARTTGRKTLNATVLKGSARKVIAHTTEIPVQEEQSHVLLQNAIQQSTTVAEEKCVKGSPSAVDPVPLIDTSVIDLDQELISDVFDSAVPDSATTPQASRVRTILQRFV</sequence>
<gene>
    <name evidence="2" type="ORF">DM01DRAFT_1384590</name>
</gene>
<organism evidence="2 3">
    <name type="scientific">Hesseltinella vesiculosa</name>
    <dbReference type="NCBI Taxonomy" id="101127"/>
    <lineage>
        <taxon>Eukaryota</taxon>
        <taxon>Fungi</taxon>
        <taxon>Fungi incertae sedis</taxon>
        <taxon>Mucoromycota</taxon>
        <taxon>Mucoromycotina</taxon>
        <taxon>Mucoromycetes</taxon>
        <taxon>Mucorales</taxon>
        <taxon>Cunninghamellaceae</taxon>
        <taxon>Hesseltinella</taxon>
    </lineage>
</organism>
<name>A0A1X2GDU4_9FUNG</name>
<feature type="compositionally biased region" description="Polar residues" evidence="1">
    <location>
        <begin position="1"/>
        <end position="20"/>
    </location>
</feature>
<feature type="region of interest" description="Disordered" evidence="1">
    <location>
        <begin position="149"/>
        <end position="428"/>
    </location>
</feature>
<feature type="region of interest" description="Disordered" evidence="1">
    <location>
        <begin position="1"/>
        <end position="25"/>
    </location>
</feature>
<accession>A0A1X2GDU4</accession>